<feature type="compositionally biased region" description="Basic residues" evidence="1">
    <location>
        <begin position="29"/>
        <end position="40"/>
    </location>
</feature>
<evidence type="ECO:0000313" key="2">
    <source>
        <dbReference type="EMBL" id="KAF2684380.1"/>
    </source>
</evidence>
<gene>
    <name evidence="2" type="ORF">K458DRAFT_366736</name>
</gene>
<dbReference type="EMBL" id="MU005581">
    <property type="protein sequence ID" value="KAF2684380.1"/>
    <property type="molecule type" value="Genomic_DNA"/>
</dbReference>
<keyword evidence="3" id="KW-1185">Reference proteome</keyword>
<feature type="compositionally biased region" description="Low complexity" evidence="1">
    <location>
        <begin position="186"/>
        <end position="197"/>
    </location>
</feature>
<dbReference type="Proteomes" id="UP000799291">
    <property type="component" value="Unassembled WGS sequence"/>
</dbReference>
<feature type="region of interest" description="Disordered" evidence="1">
    <location>
        <begin position="210"/>
        <end position="253"/>
    </location>
</feature>
<evidence type="ECO:0000256" key="1">
    <source>
        <dbReference type="SAM" id="MobiDB-lite"/>
    </source>
</evidence>
<protein>
    <submittedName>
        <fullName evidence="2">Uncharacterized protein</fullName>
    </submittedName>
</protein>
<reference evidence="2" key="1">
    <citation type="journal article" date="2020" name="Stud. Mycol.">
        <title>101 Dothideomycetes genomes: a test case for predicting lifestyles and emergence of pathogens.</title>
        <authorList>
            <person name="Haridas S."/>
            <person name="Albert R."/>
            <person name="Binder M."/>
            <person name="Bloem J."/>
            <person name="Labutti K."/>
            <person name="Salamov A."/>
            <person name="Andreopoulos B."/>
            <person name="Baker S."/>
            <person name="Barry K."/>
            <person name="Bills G."/>
            <person name="Bluhm B."/>
            <person name="Cannon C."/>
            <person name="Castanera R."/>
            <person name="Culley D."/>
            <person name="Daum C."/>
            <person name="Ezra D."/>
            <person name="Gonzalez J."/>
            <person name="Henrissat B."/>
            <person name="Kuo A."/>
            <person name="Liang C."/>
            <person name="Lipzen A."/>
            <person name="Lutzoni F."/>
            <person name="Magnuson J."/>
            <person name="Mondo S."/>
            <person name="Nolan M."/>
            <person name="Ohm R."/>
            <person name="Pangilinan J."/>
            <person name="Park H.-J."/>
            <person name="Ramirez L."/>
            <person name="Alfaro M."/>
            <person name="Sun H."/>
            <person name="Tritt A."/>
            <person name="Yoshinaga Y."/>
            <person name="Zwiers L.-H."/>
            <person name="Turgeon B."/>
            <person name="Goodwin S."/>
            <person name="Spatafora J."/>
            <person name="Crous P."/>
            <person name="Grigoriev I."/>
        </authorList>
    </citation>
    <scope>NUCLEOTIDE SEQUENCE</scope>
    <source>
        <strain evidence="2">CBS 122367</strain>
    </source>
</reference>
<feature type="region of interest" description="Disordered" evidence="1">
    <location>
        <begin position="169"/>
        <end position="197"/>
    </location>
</feature>
<evidence type="ECO:0000313" key="3">
    <source>
        <dbReference type="Proteomes" id="UP000799291"/>
    </source>
</evidence>
<organism evidence="2 3">
    <name type="scientific">Lentithecium fluviatile CBS 122367</name>
    <dbReference type="NCBI Taxonomy" id="1168545"/>
    <lineage>
        <taxon>Eukaryota</taxon>
        <taxon>Fungi</taxon>
        <taxon>Dikarya</taxon>
        <taxon>Ascomycota</taxon>
        <taxon>Pezizomycotina</taxon>
        <taxon>Dothideomycetes</taxon>
        <taxon>Pleosporomycetidae</taxon>
        <taxon>Pleosporales</taxon>
        <taxon>Massarineae</taxon>
        <taxon>Lentitheciaceae</taxon>
        <taxon>Lentithecium</taxon>
    </lineage>
</organism>
<sequence>MIETIKDLKHSRTSYESLKPSCNSSMSHLHSHNHHSSHSHPHPEFPTFSDSLNTTKAAVISNASAIYGPTRSLDIITYASTHSRKITAAIVEHAPHGRSYIHCCSAAEDTRLAAVEHLLVITEDILHRLMDKEGIASSGWLPATPQSQHAASYSHGSMPNLMRWEITGSSKASTPSVAMPERQAISGPPQQQGMSMPQHRDLVVAPQQQGVPMSQQRDGGGAPQQQVMGPPQQAVAPQPTRAGRVQWIMGSEG</sequence>
<accession>A0A6G1J2E4</accession>
<dbReference type="AlphaFoldDB" id="A0A6G1J2E4"/>
<name>A0A6G1J2E4_9PLEO</name>
<feature type="region of interest" description="Disordered" evidence="1">
    <location>
        <begin position="16"/>
        <end position="47"/>
    </location>
</feature>
<feature type="compositionally biased region" description="Polar residues" evidence="1">
    <location>
        <begin position="210"/>
        <end position="227"/>
    </location>
</feature>
<proteinExistence type="predicted"/>
<dbReference type="OrthoDB" id="3685058at2759"/>